<gene>
    <name evidence="4" type="ORF">FIU01_08750</name>
</gene>
<dbReference type="GO" id="GO:0003723">
    <property type="term" value="F:RNA binding"/>
    <property type="evidence" value="ECO:0007669"/>
    <property type="project" value="InterPro"/>
</dbReference>
<evidence type="ECO:0000256" key="2">
    <source>
        <dbReference type="ARBA" id="ARBA00022679"/>
    </source>
</evidence>
<dbReference type="InterPro" id="IPR029028">
    <property type="entry name" value="Alpha/beta_knot_MTases"/>
</dbReference>
<evidence type="ECO:0000313" key="5">
    <source>
        <dbReference type="Proteomes" id="UP000311008"/>
    </source>
</evidence>
<accession>A0A5B8CTP6</accession>
<dbReference type="PANTHER" id="PTHR43191:SF2">
    <property type="entry name" value="RRNA METHYLTRANSFERASE 3, MITOCHONDRIAL"/>
    <property type="match status" value="1"/>
</dbReference>
<dbReference type="AlphaFoldDB" id="A0A5B8CTP6"/>
<protein>
    <submittedName>
        <fullName evidence="4">RNA methyltransferase</fullName>
    </submittedName>
</protein>
<evidence type="ECO:0000259" key="3">
    <source>
        <dbReference type="Pfam" id="PF00588"/>
    </source>
</evidence>
<dbReference type="OrthoDB" id="9794400at2"/>
<evidence type="ECO:0000256" key="1">
    <source>
        <dbReference type="ARBA" id="ARBA00022603"/>
    </source>
</evidence>
<dbReference type="PANTHER" id="PTHR43191">
    <property type="entry name" value="RRNA METHYLTRANSFERASE 3"/>
    <property type="match status" value="1"/>
</dbReference>
<sequence length="266" mass="28219">MAFKHITSRDNPVFKQLRKLVDQSRERKKTASSLLEGVHLIEAYWQVYGEPRLLIIPEGQSSVEATGLIQQLADVDTMLLPTLMFAELTPVASSSGVMALVDIPEAVVPSTIDFALLIEDIQDPGNLGSMLRTAAAAGVQIAYLTQGCTDAWSPKALRGGQGAQFVLPVVEGVNALSLVSAFGGQTLALTMQGDSLYQQNLREPLLFAVGNEGAGISKALQSAVDTCITIPMAHQGTLALESLNAAAATAVALFECQRQRLALSLA</sequence>
<feature type="domain" description="tRNA/rRNA methyltransferase SpoU type" evidence="3">
    <location>
        <begin position="114"/>
        <end position="254"/>
    </location>
</feature>
<dbReference type="InterPro" id="IPR029026">
    <property type="entry name" value="tRNA_m1G_MTases_N"/>
</dbReference>
<dbReference type="InterPro" id="IPR001537">
    <property type="entry name" value="SpoU_MeTrfase"/>
</dbReference>
<organism evidence="4 5">
    <name type="scientific">Methylophilus medardicus</name>
    <dbReference type="NCBI Taxonomy" id="2588534"/>
    <lineage>
        <taxon>Bacteria</taxon>
        <taxon>Pseudomonadati</taxon>
        <taxon>Pseudomonadota</taxon>
        <taxon>Betaproteobacteria</taxon>
        <taxon>Nitrosomonadales</taxon>
        <taxon>Methylophilaceae</taxon>
        <taxon>Methylophilus</taxon>
    </lineage>
</organism>
<reference evidence="5" key="1">
    <citation type="journal article" date="2019" name="ISME J.">
        <title>Evolution in action: habitat transition from sediment to the pelagial leads to genome streamlining in Methylophilaceae.</title>
        <authorList>
            <person name="Salcher M."/>
            <person name="Schaefle D."/>
            <person name="Kaspar M."/>
            <person name="Neuenschwander S.M."/>
            <person name="Ghai R."/>
        </authorList>
    </citation>
    <scope>NUCLEOTIDE SEQUENCE [LARGE SCALE GENOMIC DNA]</scope>
    <source>
        <strain evidence="5">MMS-M-51</strain>
    </source>
</reference>
<keyword evidence="5" id="KW-1185">Reference proteome</keyword>
<keyword evidence="2 4" id="KW-0808">Transferase</keyword>
<proteinExistence type="predicted"/>
<dbReference type="InterPro" id="IPR051259">
    <property type="entry name" value="rRNA_Methyltransferase"/>
</dbReference>
<dbReference type="GO" id="GO:0032259">
    <property type="term" value="P:methylation"/>
    <property type="evidence" value="ECO:0007669"/>
    <property type="project" value="UniProtKB-KW"/>
</dbReference>
<evidence type="ECO:0000313" key="4">
    <source>
        <dbReference type="EMBL" id="QDC44609.1"/>
    </source>
</evidence>
<dbReference type="EMBL" id="CP040946">
    <property type="protein sequence ID" value="QDC44609.1"/>
    <property type="molecule type" value="Genomic_DNA"/>
</dbReference>
<dbReference type="Pfam" id="PF00588">
    <property type="entry name" value="SpoU_methylase"/>
    <property type="match status" value="1"/>
</dbReference>
<name>A0A5B8CTP6_9PROT</name>
<keyword evidence="1 4" id="KW-0489">Methyltransferase</keyword>
<dbReference type="GO" id="GO:0008173">
    <property type="term" value="F:RNA methyltransferase activity"/>
    <property type="evidence" value="ECO:0007669"/>
    <property type="project" value="InterPro"/>
</dbReference>
<dbReference type="InterPro" id="IPR029064">
    <property type="entry name" value="Ribosomal_eL30-like_sf"/>
</dbReference>
<dbReference type="CDD" id="cd18095">
    <property type="entry name" value="SpoU-like_rRNA-MTase"/>
    <property type="match status" value="1"/>
</dbReference>
<dbReference type="KEGG" id="mmec:FIU01_08750"/>
<dbReference type="Proteomes" id="UP000311008">
    <property type="component" value="Chromosome"/>
</dbReference>
<dbReference type="GO" id="GO:0006396">
    <property type="term" value="P:RNA processing"/>
    <property type="evidence" value="ECO:0007669"/>
    <property type="project" value="InterPro"/>
</dbReference>
<dbReference type="SUPFAM" id="SSF75217">
    <property type="entry name" value="alpha/beta knot"/>
    <property type="match status" value="1"/>
</dbReference>
<dbReference type="SUPFAM" id="SSF55315">
    <property type="entry name" value="L30e-like"/>
    <property type="match status" value="1"/>
</dbReference>
<dbReference type="RefSeq" id="WP_140003939.1">
    <property type="nucleotide sequence ID" value="NZ_CP040946.1"/>
</dbReference>
<dbReference type="Gene3D" id="3.40.1280.10">
    <property type="match status" value="1"/>
</dbReference>
<dbReference type="Gene3D" id="3.30.1330.30">
    <property type="match status" value="1"/>
</dbReference>